<reference evidence="2" key="1">
    <citation type="submission" date="2021-02" db="EMBL/GenBank/DDBJ databases">
        <authorList>
            <person name="Dougan E. K."/>
            <person name="Rhodes N."/>
            <person name="Thang M."/>
            <person name="Chan C."/>
        </authorList>
    </citation>
    <scope>NUCLEOTIDE SEQUENCE</scope>
</reference>
<gene>
    <name evidence="2" type="ORF">SPIL2461_LOCUS12808</name>
</gene>
<evidence type="ECO:0000313" key="3">
    <source>
        <dbReference type="Proteomes" id="UP000649617"/>
    </source>
</evidence>
<dbReference type="AlphaFoldDB" id="A0A812SQW9"/>
<dbReference type="OrthoDB" id="10592934at2759"/>
<dbReference type="EMBL" id="CAJNIZ010026940">
    <property type="protein sequence ID" value="CAE7496267.1"/>
    <property type="molecule type" value="Genomic_DNA"/>
</dbReference>
<evidence type="ECO:0000313" key="2">
    <source>
        <dbReference type="EMBL" id="CAE7496267.1"/>
    </source>
</evidence>
<proteinExistence type="predicted"/>
<evidence type="ECO:0000256" key="1">
    <source>
        <dbReference type="SAM" id="MobiDB-lite"/>
    </source>
</evidence>
<accession>A0A812SQW9</accession>
<name>A0A812SQW9_SYMPI</name>
<sequence>PAERQPAEGQLHPQPGVATALAPYETAAQRDAAIAAALVPYSTTPKMDAAIAAAVAAIDLSPYYTSAQTDAAITAALVPVTLANAPAWRANPPTWELLKSTNVLRNLHFAGPLSASLQNTDTLEIDCNSYKRAETYTQAEVNSVVSDAVDALNITQYRTEAQVSTAISGVDAAIAGQTVDLSNCYTRTQSNAEVVRDSVSIPRQLRGILPRAPLAWSYLFSGTIAELRCNAYSKTEADGRNLSSTVYTGTLDGSFPPAPLGWSHILSGTVMELTCDAWTKTESDGRFAPISLHARARLWRTGLCPRTPSETGSPLKWTGGSPSTASGPDEGLYTAAVRARTGDPLLTLTGGSAGLQAEGALEVTGITTGTKTVFPTQRGHRAAVALPQHQCLHARLHRHHRPRGRGSLNPLLQVENDKAAPGPRRLLARHISSAPLVLIPLR</sequence>
<dbReference type="Proteomes" id="UP000649617">
    <property type="component" value="Unassembled WGS sequence"/>
</dbReference>
<comment type="caution">
    <text evidence="2">The sequence shown here is derived from an EMBL/GenBank/DDBJ whole genome shotgun (WGS) entry which is preliminary data.</text>
</comment>
<keyword evidence="3" id="KW-1185">Reference proteome</keyword>
<protein>
    <submittedName>
        <fullName evidence="2">Uncharacterized protein</fullName>
    </submittedName>
</protein>
<organism evidence="2 3">
    <name type="scientific">Symbiodinium pilosum</name>
    <name type="common">Dinoflagellate</name>
    <dbReference type="NCBI Taxonomy" id="2952"/>
    <lineage>
        <taxon>Eukaryota</taxon>
        <taxon>Sar</taxon>
        <taxon>Alveolata</taxon>
        <taxon>Dinophyceae</taxon>
        <taxon>Suessiales</taxon>
        <taxon>Symbiodiniaceae</taxon>
        <taxon>Symbiodinium</taxon>
    </lineage>
</organism>
<feature type="region of interest" description="Disordered" evidence="1">
    <location>
        <begin position="305"/>
        <end position="328"/>
    </location>
</feature>
<feature type="non-terminal residue" evidence="2">
    <location>
        <position position="1"/>
    </location>
</feature>